<dbReference type="GO" id="GO:0030246">
    <property type="term" value="F:carbohydrate binding"/>
    <property type="evidence" value="ECO:0007669"/>
    <property type="project" value="UniProtKB-ARBA"/>
</dbReference>
<evidence type="ECO:0000256" key="4">
    <source>
        <dbReference type="SAM" id="MobiDB-lite"/>
    </source>
</evidence>
<dbReference type="Pfam" id="PF13407">
    <property type="entry name" value="Peripla_BP_4"/>
    <property type="match status" value="1"/>
</dbReference>
<comment type="similarity">
    <text evidence="2">Belongs to the bacterial solute-binding protein 2 family.</text>
</comment>
<evidence type="ECO:0000313" key="7">
    <source>
        <dbReference type="Proteomes" id="UP000016491"/>
    </source>
</evidence>
<protein>
    <submittedName>
        <fullName evidence="6">Sugar-binding domain protein</fullName>
    </submittedName>
</protein>
<evidence type="ECO:0000256" key="2">
    <source>
        <dbReference type="ARBA" id="ARBA00007639"/>
    </source>
</evidence>
<proteinExistence type="inferred from homology"/>
<dbReference type="InterPro" id="IPR025997">
    <property type="entry name" value="SBP_2_dom"/>
</dbReference>
<dbReference type="PANTHER" id="PTHR46847">
    <property type="entry name" value="D-ALLOSE-BINDING PERIPLASMIC PROTEIN-RELATED"/>
    <property type="match status" value="1"/>
</dbReference>
<dbReference type="SUPFAM" id="SSF53822">
    <property type="entry name" value="Periplasmic binding protein-like I"/>
    <property type="match status" value="1"/>
</dbReference>
<name>A0ABC9TT15_CLOSY</name>
<accession>A0ABC9TT15</accession>
<feature type="domain" description="Periplasmic binding protein" evidence="5">
    <location>
        <begin position="77"/>
        <end position="331"/>
    </location>
</feature>
<dbReference type="GO" id="GO:0030313">
    <property type="term" value="C:cell envelope"/>
    <property type="evidence" value="ECO:0007669"/>
    <property type="project" value="UniProtKB-SubCell"/>
</dbReference>
<evidence type="ECO:0000256" key="3">
    <source>
        <dbReference type="ARBA" id="ARBA00022729"/>
    </source>
</evidence>
<gene>
    <name evidence="6" type="ORF">CLOSYM_04197</name>
</gene>
<dbReference type="PANTHER" id="PTHR46847:SF1">
    <property type="entry name" value="D-ALLOSE-BINDING PERIPLASMIC PROTEIN-RELATED"/>
    <property type="match status" value="1"/>
</dbReference>
<feature type="compositionally biased region" description="Low complexity" evidence="4">
    <location>
        <begin position="42"/>
        <end position="57"/>
    </location>
</feature>
<dbReference type="PROSITE" id="PS51257">
    <property type="entry name" value="PROKAR_LIPOPROTEIN"/>
    <property type="match status" value="1"/>
</dbReference>
<dbReference type="InterPro" id="IPR028082">
    <property type="entry name" value="Peripla_BP_I"/>
</dbReference>
<dbReference type="EMBL" id="AWSU01000339">
    <property type="protein sequence ID" value="ERI74279.1"/>
    <property type="molecule type" value="Genomic_DNA"/>
</dbReference>
<dbReference type="Gene3D" id="3.40.50.2300">
    <property type="match status" value="2"/>
</dbReference>
<reference evidence="6 7" key="1">
    <citation type="submission" date="2013-07" db="EMBL/GenBank/DDBJ databases">
        <authorList>
            <person name="Weinstock G."/>
            <person name="Sodergren E."/>
            <person name="Wylie T."/>
            <person name="Fulton L."/>
            <person name="Fulton R."/>
            <person name="Fronick C."/>
            <person name="O'Laughlin M."/>
            <person name="Godfrey J."/>
            <person name="Miner T."/>
            <person name="Herter B."/>
            <person name="Appelbaum E."/>
            <person name="Cordes M."/>
            <person name="Lek S."/>
            <person name="Wollam A."/>
            <person name="Pepin K.H."/>
            <person name="Palsikar V.B."/>
            <person name="Mitreva M."/>
            <person name="Wilson R.K."/>
        </authorList>
    </citation>
    <scope>NUCLEOTIDE SEQUENCE [LARGE SCALE GENOMIC DNA]</scope>
    <source>
        <strain evidence="6 7">ATCC 14940</strain>
    </source>
</reference>
<evidence type="ECO:0000313" key="6">
    <source>
        <dbReference type="EMBL" id="ERI74279.1"/>
    </source>
</evidence>
<evidence type="ECO:0000256" key="1">
    <source>
        <dbReference type="ARBA" id="ARBA00004196"/>
    </source>
</evidence>
<feature type="region of interest" description="Disordered" evidence="4">
    <location>
        <begin position="38"/>
        <end position="66"/>
    </location>
</feature>
<comment type="caution">
    <text evidence="6">The sequence shown here is derived from an EMBL/GenBank/DDBJ whole genome shotgun (WGS) entry which is preliminary data.</text>
</comment>
<comment type="subcellular location">
    <subcellularLocation>
        <location evidence="1">Cell envelope</location>
    </subcellularLocation>
</comment>
<sequence>MQHDRGKIQEDIMKKRLLGVGLSILLAAGLAGCQTEGKKETQSAPAETASETAGAESAAEKTEEAAKTVDPKSVKLAYVSMNLANPWNATVKKGFEAACEELGCEYISIDSEYKVDKQVASLESLVNDKYSGFVFTPIDPNATWDIVEQAKAQGVATATIAQQQDNVNLIYGMKEYDYGHTIGTQAGQWIKDNLGGKAKVAIISQDNVESVIARGDGVEDALKEICPDVEIVARQAGDTLEGGMKIVESVLAQTPDLNVVVGTNDSGAIGGYQAMVNAGMTGEDKAVFSGDATAEAIEYIGQEDSIYRGTVDLEPYVGGYNCARILYKYATEGIPAEQQIEMLNYKPVPKQDVLDGTFKAVQ</sequence>
<keyword evidence="3" id="KW-0732">Signal</keyword>
<organism evidence="6 7">
    <name type="scientific">[Clostridium] symbiosum ATCC 14940</name>
    <dbReference type="NCBI Taxonomy" id="411472"/>
    <lineage>
        <taxon>Bacteria</taxon>
        <taxon>Bacillati</taxon>
        <taxon>Bacillota</taxon>
        <taxon>Clostridia</taxon>
        <taxon>Lachnospirales</taxon>
        <taxon>Lachnospiraceae</taxon>
        <taxon>Otoolea</taxon>
    </lineage>
</organism>
<evidence type="ECO:0000259" key="5">
    <source>
        <dbReference type="Pfam" id="PF13407"/>
    </source>
</evidence>
<dbReference type="AlphaFoldDB" id="A0ABC9TT15"/>
<dbReference type="Proteomes" id="UP000016491">
    <property type="component" value="Unassembled WGS sequence"/>
</dbReference>
<dbReference type="CDD" id="cd01536">
    <property type="entry name" value="PBP1_ABC_sugar_binding-like"/>
    <property type="match status" value="1"/>
</dbReference>